<dbReference type="Proteomes" id="UP001055618">
    <property type="component" value="Unassembled WGS sequence"/>
</dbReference>
<comment type="caution">
    <text evidence="3">The sequence shown here is derived from an EMBL/GenBank/DDBJ whole genome shotgun (WGS) entry which is preliminary data.</text>
</comment>
<dbReference type="AlphaFoldDB" id="A0AAW5GL84"/>
<accession>A0AAW5GL84</accession>
<dbReference type="RefSeq" id="WP_249684215.1">
    <property type="nucleotide sequence ID" value="NZ_SGPX01000015.1"/>
</dbReference>
<proteinExistence type="predicted"/>
<dbReference type="Proteomes" id="UP001057360">
    <property type="component" value="Unassembled WGS sequence"/>
</dbReference>
<sequence length="173" mass="19320">MDNNVKDKLFSVTAISVGAAGFISAIVTMFVNTAESVSVKWIIFLCWVFITAFVVLMKIIIEQQKSNKPKPIPSQEKPIRIDLDRDIIIIRKNNKFLNGIVVCCYCINDEIETLAYIAFVAHVQENFLQLKVLADCCTETERNLISTRGVDCMVVKPHLIHNGFSNLGGLISG</sequence>
<evidence type="ECO:0000313" key="4">
    <source>
        <dbReference type="Proteomes" id="UP001055618"/>
    </source>
</evidence>
<dbReference type="EMBL" id="SGPX01000015">
    <property type="protein sequence ID" value="MCL6353651.1"/>
    <property type="molecule type" value="Genomic_DNA"/>
</dbReference>
<protein>
    <submittedName>
        <fullName evidence="3">Uncharacterized protein</fullName>
    </submittedName>
</protein>
<reference evidence="3" key="1">
    <citation type="submission" date="2019-02" db="EMBL/GenBank/DDBJ databases">
        <title>New Zealand Erwinia strains with phe-tRNA free attachment sites.</title>
        <authorList>
            <person name="Nunes-Leite L."/>
            <person name="Pitman A.R."/>
        </authorList>
    </citation>
    <scope>NUCLEOTIDE SEQUENCE</scope>
    <source>
        <strain evidence="3">Ec-140</strain>
        <strain evidence="2">Ec-143</strain>
    </source>
</reference>
<organism evidence="3 5">
    <name type="scientific">Pectobacterium polaris</name>
    <dbReference type="NCBI Taxonomy" id="2042057"/>
    <lineage>
        <taxon>Bacteria</taxon>
        <taxon>Pseudomonadati</taxon>
        <taxon>Pseudomonadota</taxon>
        <taxon>Gammaproteobacteria</taxon>
        <taxon>Enterobacterales</taxon>
        <taxon>Pectobacteriaceae</taxon>
        <taxon>Pectobacterium</taxon>
    </lineage>
</organism>
<evidence type="ECO:0000313" key="5">
    <source>
        <dbReference type="Proteomes" id="UP001057360"/>
    </source>
</evidence>
<keyword evidence="1" id="KW-0812">Transmembrane</keyword>
<dbReference type="EMBL" id="SGPY01000015">
    <property type="protein sequence ID" value="MCL6371052.1"/>
    <property type="molecule type" value="Genomic_DNA"/>
</dbReference>
<evidence type="ECO:0000313" key="2">
    <source>
        <dbReference type="EMBL" id="MCL6353651.1"/>
    </source>
</evidence>
<gene>
    <name evidence="2" type="ORF">EXT50_21060</name>
    <name evidence="3" type="ORF">EXT53_21110</name>
</gene>
<feature type="transmembrane region" description="Helical" evidence="1">
    <location>
        <begin position="9"/>
        <end position="30"/>
    </location>
</feature>
<keyword evidence="4" id="KW-1185">Reference proteome</keyword>
<keyword evidence="1" id="KW-0472">Membrane</keyword>
<feature type="transmembrane region" description="Helical" evidence="1">
    <location>
        <begin position="42"/>
        <end position="61"/>
    </location>
</feature>
<keyword evidence="1" id="KW-1133">Transmembrane helix</keyword>
<evidence type="ECO:0000313" key="3">
    <source>
        <dbReference type="EMBL" id="MCL6371052.1"/>
    </source>
</evidence>
<evidence type="ECO:0000256" key="1">
    <source>
        <dbReference type="SAM" id="Phobius"/>
    </source>
</evidence>
<name>A0AAW5GL84_9GAMM</name>